<reference evidence="3 5" key="2">
    <citation type="submission" date="2018-06" db="EMBL/GenBank/DDBJ databases">
        <authorList>
            <consortium name="Pathogen Informatics"/>
            <person name="Doyle S."/>
        </authorList>
    </citation>
    <scope>NUCLEOTIDE SEQUENCE [LARGE SCALE GENOMIC DNA]</scope>
    <source>
        <strain evidence="3 5">NCTC12437</strain>
    </source>
</reference>
<proteinExistence type="predicted"/>
<dbReference type="Pfam" id="PF07883">
    <property type="entry name" value="Cupin_2"/>
    <property type="match status" value="1"/>
</dbReference>
<dbReference type="EMBL" id="LNXT01000048">
    <property type="protein sequence ID" value="KTC68236.1"/>
    <property type="molecule type" value="Genomic_DNA"/>
</dbReference>
<dbReference type="PIRSF" id="PIRSF019307">
    <property type="entry name" value="UCP019307"/>
    <property type="match status" value="1"/>
</dbReference>
<sequence length="176" mass="19810">MSQLAPLPAGEILHPLILQDGYFPNNSVYPLLIYKNVLDLNGRSVEEIQAFLQQNQWINSWLDTVYDYHHYHSNTHETLVIYSGYCDVQFGGDHGKIYQVSRGDVVIIPAGVAHKNTGSSPDFKCIGSYPFDLDYDVCYGRAEEHPRADQNIARVGLPACDPVFGNQAGLFNYWKA</sequence>
<protein>
    <submittedName>
        <fullName evidence="2">Cupin domain protein</fullName>
    </submittedName>
    <submittedName>
        <fullName evidence="3">Uncharacterized protein containing double-stranded beta helix domain</fullName>
    </submittedName>
</protein>
<evidence type="ECO:0000313" key="3">
    <source>
        <dbReference type="EMBL" id="STX31053.1"/>
    </source>
</evidence>
<dbReference type="Gene3D" id="2.60.120.10">
    <property type="entry name" value="Jelly Rolls"/>
    <property type="match status" value="1"/>
</dbReference>
<dbReference type="SUPFAM" id="SSF51182">
    <property type="entry name" value="RmlC-like cupins"/>
    <property type="match status" value="1"/>
</dbReference>
<organism evidence="3 5">
    <name type="scientific">Legionella birminghamensis</name>
    <dbReference type="NCBI Taxonomy" id="28083"/>
    <lineage>
        <taxon>Bacteria</taxon>
        <taxon>Pseudomonadati</taxon>
        <taxon>Pseudomonadota</taxon>
        <taxon>Gammaproteobacteria</taxon>
        <taxon>Legionellales</taxon>
        <taxon>Legionellaceae</taxon>
        <taxon>Legionella</taxon>
    </lineage>
</organism>
<dbReference type="CDD" id="cd02219">
    <property type="entry name" value="cupin_YjlB-like"/>
    <property type="match status" value="1"/>
</dbReference>
<dbReference type="Proteomes" id="UP000255066">
    <property type="component" value="Unassembled WGS sequence"/>
</dbReference>
<dbReference type="PANTHER" id="PTHR36448">
    <property type="entry name" value="BLR7373 PROTEIN"/>
    <property type="match status" value="1"/>
</dbReference>
<dbReference type="AlphaFoldDB" id="A0A378I7N9"/>
<accession>A0A378I7N9</accession>
<dbReference type="Proteomes" id="UP000054735">
    <property type="component" value="Unassembled WGS sequence"/>
</dbReference>
<dbReference type="InterPro" id="IPR047121">
    <property type="entry name" value="YjiB-like"/>
</dbReference>
<evidence type="ECO:0000313" key="4">
    <source>
        <dbReference type="Proteomes" id="UP000054735"/>
    </source>
</evidence>
<dbReference type="InterPro" id="IPR014710">
    <property type="entry name" value="RmlC-like_jellyroll"/>
</dbReference>
<reference evidence="2 4" key="1">
    <citation type="submission" date="2015-11" db="EMBL/GenBank/DDBJ databases">
        <title>Genomic analysis of 38 Legionella species identifies large and diverse effector repertoires.</title>
        <authorList>
            <person name="Burstein D."/>
            <person name="Amaro F."/>
            <person name="Zusman T."/>
            <person name="Lifshitz Z."/>
            <person name="Cohen O."/>
            <person name="Gilbert J.A."/>
            <person name="Pupko T."/>
            <person name="Shuman H.A."/>
            <person name="Segal G."/>
        </authorList>
    </citation>
    <scope>NUCLEOTIDE SEQUENCE [LARGE SCALE GENOMIC DNA]</scope>
    <source>
        <strain evidence="2 4">CDC#1407-AL-14</strain>
    </source>
</reference>
<gene>
    <name evidence="2" type="ORF">Lbir_2838</name>
    <name evidence="3" type="ORF">NCTC12437_00823</name>
</gene>
<name>A0A378I7N9_9GAMM</name>
<dbReference type="RefSeq" id="WP_242604329.1">
    <property type="nucleotide sequence ID" value="NZ_CAAAHV010000017.1"/>
</dbReference>
<dbReference type="InterPro" id="IPR013096">
    <property type="entry name" value="Cupin_2"/>
</dbReference>
<dbReference type="InterPro" id="IPR014500">
    <property type="entry name" value="UCP019307_cupin"/>
</dbReference>
<dbReference type="PANTHER" id="PTHR36448:SF2">
    <property type="entry name" value="CUPIN TYPE-1 DOMAIN-CONTAINING PROTEIN"/>
    <property type="match status" value="1"/>
</dbReference>
<feature type="domain" description="Cupin type-2" evidence="1">
    <location>
        <begin position="69"/>
        <end position="116"/>
    </location>
</feature>
<dbReference type="InterPro" id="IPR011051">
    <property type="entry name" value="RmlC_Cupin_sf"/>
</dbReference>
<keyword evidence="4" id="KW-1185">Reference proteome</keyword>
<dbReference type="STRING" id="28083.Lbir_2838"/>
<evidence type="ECO:0000313" key="2">
    <source>
        <dbReference type="EMBL" id="KTC68236.1"/>
    </source>
</evidence>
<evidence type="ECO:0000259" key="1">
    <source>
        <dbReference type="Pfam" id="PF07883"/>
    </source>
</evidence>
<evidence type="ECO:0000313" key="5">
    <source>
        <dbReference type="Proteomes" id="UP000255066"/>
    </source>
</evidence>
<dbReference type="EMBL" id="UGNW01000001">
    <property type="protein sequence ID" value="STX31053.1"/>
    <property type="molecule type" value="Genomic_DNA"/>
</dbReference>